<dbReference type="Pfam" id="PF02585">
    <property type="entry name" value="PIG-L"/>
    <property type="match status" value="1"/>
</dbReference>
<dbReference type="GO" id="GO:0035595">
    <property type="term" value="F:N-acetylglucosaminylinositol deacetylase activity"/>
    <property type="evidence" value="ECO:0007669"/>
    <property type="project" value="UniProtKB-EC"/>
</dbReference>
<accession>A0ABY8QNL8</accession>
<dbReference type="RefSeq" id="WP_349637349.1">
    <property type="nucleotide sequence ID" value="NZ_CP090958.1"/>
</dbReference>
<feature type="transmembrane region" description="Helical" evidence="5">
    <location>
        <begin position="398"/>
        <end position="420"/>
    </location>
</feature>
<evidence type="ECO:0000256" key="1">
    <source>
        <dbReference type="ARBA" id="ARBA00022723"/>
    </source>
</evidence>
<keyword evidence="5" id="KW-0472">Membrane</keyword>
<keyword evidence="2 6" id="KW-0378">Hydrolase</keyword>
<dbReference type="InterPro" id="IPR024078">
    <property type="entry name" value="LmbE-like_dom_sf"/>
</dbReference>
<dbReference type="Proteomes" id="UP001209083">
    <property type="component" value="Chromosome"/>
</dbReference>
<organism evidence="6 7">
    <name type="scientific">Saxibacter everestensis</name>
    <dbReference type="NCBI Taxonomy" id="2909229"/>
    <lineage>
        <taxon>Bacteria</taxon>
        <taxon>Bacillati</taxon>
        <taxon>Actinomycetota</taxon>
        <taxon>Actinomycetes</taxon>
        <taxon>Micrococcales</taxon>
        <taxon>Brevibacteriaceae</taxon>
        <taxon>Saxibacter</taxon>
    </lineage>
</organism>
<dbReference type="InterPro" id="IPR017810">
    <property type="entry name" value="Mycothiol_biosynthesis_MshB"/>
</dbReference>
<dbReference type="InterPro" id="IPR003737">
    <property type="entry name" value="GlcNAc_PI_deacetylase-related"/>
</dbReference>
<evidence type="ECO:0000256" key="4">
    <source>
        <dbReference type="NCBIfam" id="TIGR03445"/>
    </source>
</evidence>
<dbReference type="EMBL" id="CP090958">
    <property type="protein sequence ID" value="WGW10568.1"/>
    <property type="molecule type" value="Genomic_DNA"/>
</dbReference>
<dbReference type="EC" id="3.5.1.103" evidence="4"/>
<keyword evidence="5" id="KW-1133">Transmembrane helix</keyword>
<gene>
    <name evidence="6" type="primary">mshB</name>
    <name evidence="6" type="ORF">LWF01_10500</name>
</gene>
<keyword evidence="5" id="KW-0812">Transmembrane</keyword>
<evidence type="ECO:0000256" key="2">
    <source>
        <dbReference type="ARBA" id="ARBA00022801"/>
    </source>
</evidence>
<protein>
    <recommendedName>
        <fullName evidence="4">N-acetyl-1-D-myo-inositol-2-amino-2-deoxy-alpha-D-glucopyranoside deacetylase</fullName>
        <ecNumber evidence="4">3.5.1.103</ecNumber>
    </recommendedName>
</protein>
<reference evidence="6 7" key="1">
    <citation type="submission" date="2023-05" db="EMBL/GenBank/DDBJ databases">
        <title>Lithophilousrod everest ZFBP1038 complete genpme.</title>
        <authorList>
            <person name="Tian M."/>
        </authorList>
    </citation>
    <scope>NUCLEOTIDE SEQUENCE [LARGE SCALE GENOMIC DNA]</scope>
    <source>
        <strain evidence="6 7">ZFBP1038</strain>
    </source>
</reference>
<keyword evidence="7" id="KW-1185">Reference proteome</keyword>
<dbReference type="Gene3D" id="3.40.50.10320">
    <property type="entry name" value="LmbE-like"/>
    <property type="match status" value="1"/>
</dbReference>
<name>A0ABY8QNL8_9MICO</name>
<keyword evidence="1" id="KW-0479">Metal-binding</keyword>
<keyword evidence="3" id="KW-0862">Zinc</keyword>
<proteinExistence type="predicted"/>
<evidence type="ECO:0000256" key="3">
    <source>
        <dbReference type="ARBA" id="ARBA00022833"/>
    </source>
</evidence>
<evidence type="ECO:0000313" key="6">
    <source>
        <dbReference type="EMBL" id="WGW10568.1"/>
    </source>
</evidence>
<feature type="transmembrane region" description="Helical" evidence="5">
    <location>
        <begin position="427"/>
        <end position="446"/>
    </location>
</feature>
<evidence type="ECO:0000256" key="5">
    <source>
        <dbReference type="SAM" id="Phobius"/>
    </source>
</evidence>
<feature type="transmembrane region" description="Helical" evidence="5">
    <location>
        <begin position="367"/>
        <end position="386"/>
    </location>
</feature>
<dbReference type="PANTHER" id="PTHR12993:SF26">
    <property type="entry name" value="1D-MYO-INOSITOL 2-ACETAMIDO-2-DEOXY-ALPHA-D-GLUCOPYRANOSIDE DEACETYLASE"/>
    <property type="match status" value="1"/>
</dbReference>
<evidence type="ECO:0000313" key="7">
    <source>
        <dbReference type="Proteomes" id="UP001209083"/>
    </source>
</evidence>
<dbReference type="NCBIfam" id="TIGR03445">
    <property type="entry name" value="mycothiol_MshB"/>
    <property type="match status" value="1"/>
</dbReference>
<dbReference type="PANTHER" id="PTHR12993">
    <property type="entry name" value="N-ACETYLGLUCOSAMINYL-PHOSPHATIDYLINOSITOL DE-N-ACETYLASE-RELATED"/>
    <property type="match status" value="1"/>
</dbReference>
<dbReference type="SUPFAM" id="SSF102588">
    <property type="entry name" value="LmbE-like"/>
    <property type="match status" value="1"/>
</dbReference>
<sequence>MASQVPRLLFVHAHPDDETITTGGTMARAVADGAAVTLVTCTRGELGEVIPAELAQLQAPATEAERRASGNHGDRLAEHREGELAAAMAVLGVTDHRFLGDVYGEDDLTPRRFRDSGMVWGRSGHAEAPAEMHPDALCNAPIAEAAGYLERIIREVRPHVVVSYNIHGGYGHPDHVRAQQITMAAIEAAAKSFQKQPGWPVPKVYQIDTPESELRADFDPGQPGFAETGFSPVEAIPITPTPDHEVTTAVDIDAFVGAKALALSRHATQVSVIGQFMALSNRIGQRIADVEYFRLVRGTPGPANGSDGRETSLIAGLELADGALSDDALSGVSRSGASPDGAIHTGSAGSDYLAEERIEMSARQRGIIGYLTALVLGLIVAITGTLQHLSYLMVGGSMLPVGLVLSLLLVISSQVYVAAFSRRTGPAMLIGTMCFVAAFVFSQTTFSPGGSYLVASNLRGLGWLVLPAAITAVMAFVLPKRLRRLEG</sequence>
<feature type="transmembrane region" description="Helical" evidence="5">
    <location>
        <begin position="458"/>
        <end position="478"/>
    </location>
</feature>